<evidence type="ECO:0000313" key="3">
    <source>
        <dbReference type="Proteomes" id="UP001217918"/>
    </source>
</evidence>
<name>A0AAD9IAH0_9PEZI</name>
<protein>
    <submittedName>
        <fullName evidence="2">Uncharacterized protein</fullName>
    </submittedName>
</protein>
<proteinExistence type="predicted"/>
<evidence type="ECO:0000313" key="2">
    <source>
        <dbReference type="EMBL" id="KAK2073674.1"/>
    </source>
</evidence>
<accession>A0AAD9IAH0</accession>
<comment type="caution">
    <text evidence="2">The sequence shown here is derived from an EMBL/GenBank/DDBJ whole genome shotgun (WGS) entry which is preliminary data.</text>
</comment>
<feature type="region of interest" description="Disordered" evidence="1">
    <location>
        <begin position="17"/>
        <end position="89"/>
    </location>
</feature>
<dbReference type="EMBL" id="JAQQPM010000007">
    <property type="protein sequence ID" value="KAK2073674.1"/>
    <property type="molecule type" value="Genomic_DNA"/>
</dbReference>
<gene>
    <name evidence="2" type="ORF">P8C59_007935</name>
</gene>
<sequence>MDISVFSSGGFGAGGGGHAGGGLGNLADELADAGLSDGEDEDYDNASGPADISLDYPNGVAQQGKEGARDSGVDVESPTGTGRGERAKNKNLILPSVNGSGYHRAASEYDGSEYGSESDLESTNMPPSLVARIDAVESLARRGTEHTGSATDGAFKRVTEGLRDLGSQSGVEGGASRLITAHSALTTHLSHQTRQLHNLSFPLFSPLVPPPDPETIDGLLPMLTSLSESIPRPTTSAFSSLTALHTITSDLVQTLNYLSDTLHMSRQTTTTATRRLKSARELVADMRREEEMREAGERWLTRGNWGERLQKRECANVCGEVVGGFEEFCNGWRAKLLAQAESQAFGKSSTYSFCNERYDPDSSRLHKAGAAQKKTDRSTLQRKQRG</sequence>
<dbReference type="AlphaFoldDB" id="A0AAD9IAH0"/>
<keyword evidence="3" id="KW-1185">Reference proteome</keyword>
<reference evidence="2" key="1">
    <citation type="journal article" date="2023" name="Mol. Plant Microbe Interact.">
        <title>Elucidating the Obligate Nature and Biological Capacity of an Invasive Fungal Corn Pathogen.</title>
        <authorList>
            <person name="MacCready J.S."/>
            <person name="Roggenkamp E.M."/>
            <person name="Gdanetz K."/>
            <person name="Chilvers M.I."/>
        </authorList>
    </citation>
    <scope>NUCLEOTIDE SEQUENCE</scope>
    <source>
        <strain evidence="2">PM02</strain>
    </source>
</reference>
<organism evidence="2 3">
    <name type="scientific">Phyllachora maydis</name>
    <dbReference type="NCBI Taxonomy" id="1825666"/>
    <lineage>
        <taxon>Eukaryota</taxon>
        <taxon>Fungi</taxon>
        <taxon>Dikarya</taxon>
        <taxon>Ascomycota</taxon>
        <taxon>Pezizomycotina</taxon>
        <taxon>Sordariomycetes</taxon>
        <taxon>Sordariomycetidae</taxon>
        <taxon>Phyllachorales</taxon>
        <taxon>Phyllachoraceae</taxon>
        <taxon>Phyllachora</taxon>
    </lineage>
</organism>
<evidence type="ECO:0000256" key="1">
    <source>
        <dbReference type="SAM" id="MobiDB-lite"/>
    </source>
</evidence>
<feature type="region of interest" description="Disordered" evidence="1">
    <location>
        <begin position="361"/>
        <end position="386"/>
    </location>
</feature>
<dbReference type="Proteomes" id="UP001217918">
    <property type="component" value="Unassembled WGS sequence"/>
</dbReference>